<dbReference type="GO" id="GO:0045259">
    <property type="term" value="C:proton-transporting ATP synthase complex"/>
    <property type="evidence" value="ECO:0007669"/>
    <property type="project" value="UniProtKB-KW"/>
</dbReference>
<sequence length="180" mass="20910">MAELVGKRYASSLFEVGIELNKLDDFHSQLEFIEKTFRSEEKLIQILEHPRISKGEKRRMLENIFTQNISKEILNFLFIIIDKRREDSLMDIVREYNTLFKEYKGILEIEAVTAVSMKEDAKEKLKLVLKNRFKKEIQLSNSIDPSIIGGVVLKMDNKVIDSSLKSQLKEMESIIKGVSL</sequence>
<keyword evidence="9" id="KW-1185">Reference proteome</keyword>
<evidence type="ECO:0000256" key="4">
    <source>
        <dbReference type="ARBA" id="ARBA00023065"/>
    </source>
</evidence>
<dbReference type="Proteomes" id="UP000186112">
    <property type="component" value="Unassembled WGS sequence"/>
</dbReference>
<keyword evidence="7" id="KW-1003">Cell membrane</keyword>
<evidence type="ECO:0000313" key="9">
    <source>
        <dbReference type="Proteomes" id="UP000186112"/>
    </source>
</evidence>
<dbReference type="InterPro" id="IPR026015">
    <property type="entry name" value="ATP_synth_OSCP/delta_N_sf"/>
</dbReference>
<dbReference type="AlphaFoldDB" id="A0A1U7M3G5"/>
<dbReference type="SUPFAM" id="SSF47928">
    <property type="entry name" value="N-terminal domain of the delta subunit of the F1F0-ATP synthase"/>
    <property type="match status" value="1"/>
</dbReference>
<dbReference type="NCBIfam" id="NF004403">
    <property type="entry name" value="PRK05758.2-4"/>
    <property type="match status" value="1"/>
</dbReference>
<comment type="subcellular location">
    <subcellularLocation>
        <location evidence="7">Cell membrane</location>
        <topology evidence="7">Peripheral membrane protein</topology>
    </subcellularLocation>
    <subcellularLocation>
        <location evidence="1">Membrane</location>
    </subcellularLocation>
</comment>
<evidence type="ECO:0000256" key="6">
    <source>
        <dbReference type="ARBA" id="ARBA00023310"/>
    </source>
</evidence>
<comment type="caution">
    <text evidence="8">The sequence shown here is derived from an EMBL/GenBank/DDBJ whole genome shotgun (WGS) entry which is preliminary data.</text>
</comment>
<reference evidence="8 9" key="1">
    <citation type="submission" date="2016-02" db="EMBL/GenBank/DDBJ databases">
        <title>Genome sequence of Tissierella creatinophila DSM 6911.</title>
        <authorList>
            <person name="Poehlein A."/>
            <person name="Daniel R."/>
        </authorList>
    </citation>
    <scope>NUCLEOTIDE SEQUENCE [LARGE SCALE GENOMIC DNA]</scope>
    <source>
        <strain evidence="8 9">DSM 6911</strain>
    </source>
</reference>
<keyword evidence="6 7" id="KW-0066">ATP synthesis</keyword>
<name>A0A1U7M3G5_TISCR</name>
<keyword evidence="7" id="KW-0139">CF(1)</keyword>
<evidence type="ECO:0000256" key="2">
    <source>
        <dbReference type="ARBA" id="ARBA00022448"/>
    </source>
</evidence>
<keyword evidence="5 7" id="KW-0472">Membrane</keyword>
<evidence type="ECO:0000256" key="3">
    <source>
        <dbReference type="ARBA" id="ARBA00022781"/>
    </source>
</evidence>
<dbReference type="Gene3D" id="1.10.520.20">
    <property type="entry name" value="N-terminal domain of the delta subunit of the F1F0-ATP synthase"/>
    <property type="match status" value="1"/>
</dbReference>
<dbReference type="RefSeq" id="WP_075728000.1">
    <property type="nucleotide sequence ID" value="NZ_LTDM01000059.1"/>
</dbReference>
<protein>
    <recommendedName>
        <fullName evidence="7">ATP synthase subunit delta</fullName>
    </recommendedName>
    <alternativeName>
        <fullName evidence="7">ATP synthase F(1) sector subunit delta</fullName>
    </alternativeName>
    <alternativeName>
        <fullName evidence="7">F-type ATPase subunit delta</fullName>
        <shortName evidence="7">F-ATPase subunit delta</shortName>
    </alternativeName>
</protein>
<dbReference type="PRINTS" id="PR00125">
    <property type="entry name" value="ATPASEDELTA"/>
</dbReference>
<evidence type="ECO:0000256" key="5">
    <source>
        <dbReference type="ARBA" id="ARBA00023136"/>
    </source>
</evidence>
<dbReference type="OrthoDB" id="9802471at2"/>
<comment type="function">
    <text evidence="7">This protein is part of the stalk that links CF(0) to CF(1). It either transmits conformational changes from CF(0) to CF(1) or is implicated in proton conduction.</text>
</comment>
<evidence type="ECO:0000256" key="7">
    <source>
        <dbReference type="HAMAP-Rule" id="MF_01416"/>
    </source>
</evidence>
<accession>A0A1U7M3G5</accession>
<evidence type="ECO:0000313" key="8">
    <source>
        <dbReference type="EMBL" id="OLS01826.1"/>
    </source>
</evidence>
<dbReference type="HAMAP" id="MF_01416">
    <property type="entry name" value="ATP_synth_delta_bact"/>
    <property type="match status" value="1"/>
</dbReference>
<organism evidence="8 9">
    <name type="scientific">Tissierella creatinophila DSM 6911</name>
    <dbReference type="NCBI Taxonomy" id="1123403"/>
    <lineage>
        <taxon>Bacteria</taxon>
        <taxon>Bacillati</taxon>
        <taxon>Bacillota</taxon>
        <taxon>Tissierellia</taxon>
        <taxon>Tissierellales</taxon>
        <taxon>Tissierellaceae</taxon>
        <taxon>Tissierella</taxon>
    </lineage>
</organism>
<evidence type="ECO:0000256" key="1">
    <source>
        <dbReference type="ARBA" id="ARBA00004370"/>
    </source>
</evidence>
<comment type="similarity">
    <text evidence="7">Belongs to the ATPase delta chain family.</text>
</comment>
<dbReference type="EMBL" id="LTDM01000059">
    <property type="protein sequence ID" value="OLS01826.1"/>
    <property type="molecule type" value="Genomic_DNA"/>
</dbReference>
<gene>
    <name evidence="8" type="primary">atpH_2</name>
    <name evidence="7" type="synonym">atpH</name>
    <name evidence="8" type="ORF">TICRE_22020</name>
</gene>
<dbReference type="GO" id="GO:0005886">
    <property type="term" value="C:plasma membrane"/>
    <property type="evidence" value="ECO:0007669"/>
    <property type="project" value="UniProtKB-SubCell"/>
</dbReference>
<dbReference type="PANTHER" id="PTHR11910">
    <property type="entry name" value="ATP SYNTHASE DELTA CHAIN"/>
    <property type="match status" value="1"/>
</dbReference>
<dbReference type="GO" id="GO:0046933">
    <property type="term" value="F:proton-transporting ATP synthase activity, rotational mechanism"/>
    <property type="evidence" value="ECO:0007669"/>
    <property type="project" value="UniProtKB-UniRule"/>
</dbReference>
<proteinExistence type="inferred from homology"/>
<dbReference type="NCBIfam" id="TIGR01145">
    <property type="entry name" value="ATP_synt_delta"/>
    <property type="match status" value="1"/>
</dbReference>
<keyword evidence="3 7" id="KW-0375">Hydrogen ion transport</keyword>
<dbReference type="InterPro" id="IPR000711">
    <property type="entry name" value="ATPase_OSCP/dsu"/>
</dbReference>
<keyword evidence="4 7" id="KW-0406">Ion transport</keyword>
<comment type="function">
    <text evidence="7">F(1)F(0) ATP synthase produces ATP from ADP in the presence of a proton or sodium gradient. F-type ATPases consist of two structural domains, F(1) containing the extramembraneous catalytic core and F(0) containing the membrane proton channel, linked together by a central stalk and a peripheral stalk. During catalysis, ATP synthesis in the catalytic domain of F(1) is coupled via a rotary mechanism of the central stalk subunits to proton translocation.</text>
</comment>
<keyword evidence="2 7" id="KW-0813">Transport</keyword>
<dbReference type="Pfam" id="PF00213">
    <property type="entry name" value="OSCP"/>
    <property type="match status" value="1"/>
</dbReference>